<dbReference type="Proteomes" id="UP001152320">
    <property type="component" value="Chromosome 23"/>
</dbReference>
<dbReference type="InterPro" id="IPR016054">
    <property type="entry name" value="LY6_UPA_recep-like"/>
</dbReference>
<dbReference type="AlphaFoldDB" id="A0A9Q0YG57"/>
<dbReference type="PROSITE" id="PS51257">
    <property type="entry name" value="PROKAR_LIPOPROTEIN"/>
    <property type="match status" value="1"/>
</dbReference>
<feature type="domain" description="Apple" evidence="5">
    <location>
        <begin position="751"/>
        <end position="837"/>
    </location>
</feature>
<evidence type="ECO:0000256" key="1">
    <source>
        <dbReference type="ARBA" id="ARBA00022729"/>
    </source>
</evidence>
<evidence type="ECO:0000256" key="4">
    <source>
        <dbReference type="SAM" id="SignalP"/>
    </source>
</evidence>
<evidence type="ECO:0000256" key="2">
    <source>
        <dbReference type="ARBA" id="ARBA00023157"/>
    </source>
</evidence>
<dbReference type="InterPro" id="IPR003609">
    <property type="entry name" value="Pan_app"/>
</dbReference>
<dbReference type="PANTHER" id="PTHR10036:SF3">
    <property type="entry name" value="PROTEIN SLEEPLESS-RELATED"/>
    <property type="match status" value="1"/>
</dbReference>
<feature type="chain" id="PRO_5040367956" description="Apple domain-containing protein" evidence="4">
    <location>
        <begin position="25"/>
        <end position="837"/>
    </location>
</feature>
<comment type="caution">
    <text evidence="6">The sequence shown here is derived from an EMBL/GenBank/DDBJ whole genome shotgun (WGS) entry which is preliminary data.</text>
</comment>
<keyword evidence="7" id="KW-1185">Reference proteome</keyword>
<keyword evidence="2" id="KW-1015">Disulfide bond</keyword>
<dbReference type="OrthoDB" id="5945173at2759"/>
<evidence type="ECO:0000259" key="5">
    <source>
        <dbReference type="PROSITE" id="PS50948"/>
    </source>
</evidence>
<reference evidence="6" key="1">
    <citation type="submission" date="2021-10" db="EMBL/GenBank/DDBJ databases">
        <title>Tropical sea cucumber genome reveals ecological adaptation and Cuvierian tubules defense mechanism.</title>
        <authorList>
            <person name="Chen T."/>
        </authorList>
    </citation>
    <scope>NUCLEOTIDE SEQUENCE</scope>
    <source>
        <strain evidence="6">Nanhai2018</strain>
        <tissue evidence="6">Muscle</tissue>
    </source>
</reference>
<organism evidence="6 7">
    <name type="scientific">Holothuria leucospilota</name>
    <name type="common">Black long sea cucumber</name>
    <name type="synonym">Mertensiothuria leucospilota</name>
    <dbReference type="NCBI Taxonomy" id="206669"/>
    <lineage>
        <taxon>Eukaryota</taxon>
        <taxon>Metazoa</taxon>
        <taxon>Echinodermata</taxon>
        <taxon>Eleutherozoa</taxon>
        <taxon>Echinozoa</taxon>
        <taxon>Holothuroidea</taxon>
        <taxon>Aspidochirotacea</taxon>
        <taxon>Aspidochirotida</taxon>
        <taxon>Holothuriidae</taxon>
        <taxon>Holothuria</taxon>
    </lineage>
</organism>
<feature type="region of interest" description="Disordered" evidence="3">
    <location>
        <begin position="546"/>
        <end position="567"/>
    </location>
</feature>
<dbReference type="EMBL" id="JAIZAY010000023">
    <property type="protein sequence ID" value="KAJ8019844.1"/>
    <property type="molecule type" value="Genomic_DNA"/>
</dbReference>
<accession>A0A9Q0YG57</accession>
<dbReference type="PANTHER" id="PTHR10036">
    <property type="entry name" value="CD59 GLYCOPROTEIN"/>
    <property type="match status" value="1"/>
</dbReference>
<keyword evidence="1 4" id="KW-0732">Signal</keyword>
<dbReference type="PROSITE" id="PS50948">
    <property type="entry name" value="PAN"/>
    <property type="match status" value="1"/>
</dbReference>
<dbReference type="SMART" id="SM00134">
    <property type="entry name" value="LU"/>
    <property type="match status" value="4"/>
</dbReference>
<dbReference type="CDD" id="cd23539">
    <property type="entry name" value="TFP_LU_ECD_CinHb4_like"/>
    <property type="match status" value="3"/>
</dbReference>
<gene>
    <name evidence="6" type="ORF">HOLleu_41609</name>
</gene>
<sequence length="837" mass="88630">MRRGVNTNPLSWFVIITVLSACHVENVLPLSCYTCSDTQTPSTSCLGSITCGNDEVCMNTIRDENGLHRVSKECKQTAACNNQQSQNGNECHPETSPSVCYYCCNTDLCNAQEIPGTTGVTTMATTTDSTTNVATTIAATTISTTVATTEGATTPKHVTSTISESTQKATTPIIPTTSTTELQVATTTGPFGMTTNLETSKMTTKQTTQDAPTSTIYQGVTTQPDGFVSCFTCMDTQTPSTDCLGSMTCGFDEVCMNTIRDENGLHKVSKECKQTAACNNQQSQNGNQCHPETSPSVCYYCCNTDLCNAQEIPGTTGVTTMATTTDSTTNVATTAAATTISTTVATTEGATTPKHVTSTISESTQKATTPIIPTTSATELQVATTTGPFGMTTNLETSKMTTKQTTQDALTSTIYQGVTTQPDGFVSCYTCTDTQTPSTDCLGSMTCGFDEVCMNTIRDENGLHKVSKECKQTAACNNQQSQNGIQCHPETSPSVCYYCCNTDLCNTQEIPGTTGVTTMATTTDSTTNVATTAAATTTSTTIATTEGATTPKHVTSTISESTQEGTTSIIPTTSTTELQGATTTLPLETSKMTTDETGVSTSMLKSGTTQSALTSNVNQGVMTQPDGIVSCYTCMDTQTPSTDCLGSMTCGFDEVCMNTIRDENFLHKVSKECKQTAACSNQQSQNGNQCHPETSPSVCYYCCNTDLCNAQEIPGTFGTTNIATTAATTNVATTTAATTIAQTTTASVTECDTTINLANGRGVTFNLIGQFSIPSEEVFMTEVTKSVIKCAMLCRSECCMKFTFDLALNHCQLSRQELSVHVAKEGSLLYNIHEYTT</sequence>
<feature type="signal peptide" evidence="4">
    <location>
        <begin position="1"/>
        <end position="24"/>
    </location>
</feature>
<dbReference type="InterPro" id="IPR045860">
    <property type="entry name" value="Snake_toxin-like_sf"/>
</dbReference>
<proteinExistence type="predicted"/>
<feature type="compositionally biased region" description="Polar residues" evidence="3">
    <location>
        <begin position="552"/>
        <end position="565"/>
    </location>
</feature>
<protein>
    <recommendedName>
        <fullName evidence="5">Apple domain-containing protein</fullName>
    </recommendedName>
</protein>
<evidence type="ECO:0000256" key="3">
    <source>
        <dbReference type="SAM" id="MobiDB-lite"/>
    </source>
</evidence>
<dbReference type="SUPFAM" id="SSF57302">
    <property type="entry name" value="Snake toxin-like"/>
    <property type="match status" value="4"/>
</dbReference>
<name>A0A9Q0YG57_HOLLE</name>
<evidence type="ECO:0000313" key="6">
    <source>
        <dbReference type="EMBL" id="KAJ8019844.1"/>
    </source>
</evidence>
<evidence type="ECO:0000313" key="7">
    <source>
        <dbReference type="Proteomes" id="UP001152320"/>
    </source>
</evidence>